<dbReference type="EMBL" id="QXXA01000029">
    <property type="protein sequence ID" value="NBI08315.1"/>
    <property type="molecule type" value="Genomic_DNA"/>
</dbReference>
<comment type="similarity">
    <text evidence="2">Belongs to the uracil-DNA glycosylase (UDG) superfamily. Type 4 (UDGa) family.</text>
</comment>
<proteinExistence type="inferred from homology"/>
<evidence type="ECO:0000313" key="14">
    <source>
        <dbReference type="Proteomes" id="UP000467132"/>
    </source>
</evidence>
<dbReference type="Gene3D" id="3.40.470.10">
    <property type="entry name" value="Uracil-DNA glycosylase-like domain"/>
    <property type="match status" value="1"/>
</dbReference>
<comment type="catalytic activity">
    <reaction evidence="1">
        <text>Hydrolyzes single-stranded DNA or mismatched double-stranded DNA and polynucleotides, releasing free uracil.</text>
        <dbReference type="EC" id="3.2.2.27"/>
    </reaction>
</comment>
<dbReference type="Pfam" id="PF03167">
    <property type="entry name" value="UDG"/>
    <property type="match status" value="1"/>
</dbReference>
<feature type="domain" description="Uracil-DNA glycosylase-like" evidence="12">
    <location>
        <begin position="25"/>
        <end position="185"/>
    </location>
</feature>
<protein>
    <recommendedName>
        <fullName evidence="4">Type-4 uracil-DNA glycosylase</fullName>
        <ecNumber evidence="3">3.2.2.27</ecNumber>
    </recommendedName>
</protein>
<dbReference type="RefSeq" id="WP_160198776.1">
    <property type="nucleotide sequence ID" value="NZ_QXXA01000029.1"/>
</dbReference>
<keyword evidence="8" id="KW-0378">Hydrolase</keyword>
<reference evidence="13 14" key="1">
    <citation type="submission" date="2018-08" db="EMBL/GenBank/DDBJ databases">
        <title>Murine metabolic-syndrome-specific gut microbial biobank.</title>
        <authorList>
            <person name="Liu C."/>
        </authorList>
    </citation>
    <scope>NUCLEOTIDE SEQUENCE [LARGE SCALE GENOMIC DNA]</scope>
    <source>
        <strain evidence="13 14">583</strain>
    </source>
</reference>
<evidence type="ECO:0000256" key="3">
    <source>
        <dbReference type="ARBA" id="ARBA00012030"/>
    </source>
</evidence>
<keyword evidence="11" id="KW-0234">DNA repair</keyword>
<evidence type="ECO:0000256" key="4">
    <source>
        <dbReference type="ARBA" id="ARBA00019403"/>
    </source>
</evidence>
<dbReference type="PANTHER" id="PTHR33693:SF1">
    <property type="entry name" value="TYPE-4 URACIL-DNA GLYCOSYLASE"/>
    <property type="match status" value="1"/>
</dbReference>
<keyword evidence="9" id="KW-0408">Iron</keyword>
<dbReference type="SUPFAM" id="SSF52141">
    <property type="entry name" value="Uracil-DNA glycosylase-like"/>
    <property type="match status" value="1"/>
</dbReference>
<dbReference type="Proteomes" id="UP000467132">
    <property type="component" value="Unassembled WGS sequence"/>
</dbReference>
<evidence type="ECO:0000256" key="9">
    <source>
        <dbReference type="ARBA" id="ARBA00023004"/>
    </source>
</evidence>
<accession>A0A845R0U0</accession>
<dbReference type="AlphaFoldDB" id="A0A845R0U0"/>
<dbReference type="InterPro" id="IPR005122">
    <property type="entry name" value="Uracil-DNA_glycosylase-like"/>
</dbReference>
<evidence type="ECO:0000256" key="11">
    <source>
        <dbReference type="ARBA" id="ARBA00023204"/>
    </source>
</evidence>
<name>A0A845R0U0_9CLOT</name>
<sequence length="197" mass="22841">MDKQTNMNRFNKTIEKKFNEKRLVLGNGSVDSKIILIGEAPGKNEVEQRKPFVGAAGKYLNEFLEILKLDRKDIYITNVVKYRPTKKSKKTGRDINRTPIKEEINNFTDYLFEEISIIEPDLIVTLGNVPFKTILENNSVTIGNYHGKKTNKTIMGKEYIVYPLYHPAAVIYNRSIKDDYINDLKNLKNILDKHIYI</sequence>
<evidence type="ECO:0000259" key="12">
    <source>
        <dbReference type="SMART" id="SM00986"/>
    </source>
</evidence>
<dbReference type="OrthoDB" id="5290748at2"/>
<dbReference type="GO" id="GO:0006281">
    <property type="term" value="P:DNA repair"/>
    <property type="evidence" value="ECO:0007669"/>
    <property type="project" value="UniProtKB-KW"/>
</dbReference>
<dbReference type="EC" id="3.2.2.27" evidence="3"/>
<dbReference type="SMART" id="SM00987">
    <property type="entry name" value="UreE_C"/>
    <property type="match status" value="1"/>
</dbReference>
<dbReference type="PANTHER" id="PTHR33693">
    <property type="entry name" value="TYPE-5 URACIL-DNA GLYCOSYLASE"/>
    <property type="match status" value="1"/>
</dbReference>
<dbReference type="InterPro" id="IPR005273">
    <property type="entry name" value="Ura-DNA_glyco_family4"/>
</dbReference>
<dbReference type="SMART" id="SM00986">
    <property type="entry name" value="UDG"/>
    <property type="match status" value="1"/>
</dbReference>
<dbReference type="GO" id="GO:0046872">
    <property type="term" value="F:metal ion binding"/>
    <property type="evidence" value="ECO:0007669"/>
    <property type="project" value="UniProtKB-KW"/>
</dbReference>
<keyword evidence="7" id="KW-0227">DNA damage</keyword>
<dbReference type="GO" id="GO:0004844">
    <property type="term" value="F:uracil DNA N-glycosylase activity"/>
    <property type="evidence" value="ECO:0007669"/>
    <property type="project" value="UniProtKB-EC"/>
</dbReference>
<evidence type="ECO:0000256" key="10">
    <source>
        <dbReference type="ARBA" id="ARBA00023014"/>
    </source>
</evidence>
<dbReference type="NCBIfam" id="TIGR00758">
    <property type="entry name" value="UDG_fam4"/>
    <property type="match status" value="1"/>
</dbReference>
<keyword evidence="10" id="KW-0411">Iron-sulfur</keyword>
<keyword evidence="5" id="KW-0004">4Fe-4S</keyword>
<evidence type="ECO:0000313" key="13">
    <source>
        <dbReference type="EMBL" id="NBI08315.1"/>
    </source>
</evidence>
<dbReference type="InterPro" id="IPR051536">
    <property type="entry name" value="UDG_Type-4/5"/>
</dbReference>
<dbReference type="InterPro" id="IPR036895">
    <property type="entry name" value="Uracil-DNA_glycosylase-like_sf"/>
</dbReference>
<evidence type="ECO:0000256" key="1">
    <source>
        <dbReference type="ARBA" id="ARBA00001400"/>
    </source>
</evidence>
<gene>
    <name evidence="13" type="ORF">D3Z33_15790</name>
</gene>
<keyword evidence="6" id="KW-0479">Metal-binding</keyword>
<evidence type="ECO:0000256" key="8">
    <source>
        <dbReference type="ARBA" id="ARBA00022801"/>
    </source>
</evidence>
<dbReference type="GO" id="GO:0051539">
    <property type="term" value="F:4 iron, 4 sulfur cluster binding"/>
    <property type="evidence" value="ECO:0007669"/>
    <property type="project" value="UniProtKB-KW"/>
</dbReference>
<evidence type="ECO:0000256" key="7">
    <source>
        <dbReference type="ARBA" id="ARBA00022763"/>
    </source>
</evidence>
<keyword evidence="14" id="KW-1185">Reference proteome</keyword>
<evidence type="ECO:0000256" key="6">
    <source>
        <dbReference type="ARBA" id="ARBA00022723"/>
    </source>
</evidence>
<organism evidence="13 14">
    <name type="scientific">Senegalia massiliensis</name>
    <dbReference type="NCBI Taxonomy" id="1720316"/>
    <lineage>
        <taxon>Bacteria</taxon>
        <taxon>Bacillati</taxon>
        <taxon>Bacillota</taxon>
        <taxon>Clostridia</taxon>
        <taxon>Eubacteriales</taxon>
        <taxon>Clostridiaceae</taxon>
        <taxon>Senegalia</taxon>
    </lineage>
</organism>
<dbReference type="CDD" id="cd10030">
    <property type="entry name" value="UDG-F4_TTUDGA_SPO1dp_like"/>
    <property type="match status" value="1"/>
</dbReference>
<evidence type="ECO:0000256" key="2">
    <source>
        <dbReference type="ARBA" id="ARBA00006521"/>
    </source>
</evidence>
<comment type="caution">
    <text evidence="13">The sequence shown here is derived from an EMBL/GenBank/DDBJ whole genome shotgun (WGS) entry which is preliminary data.</text>
</comment>
<evidence type="ECO:0000256" key="5">
    <source>
        <dbReference type="ARBA" id="ARBA00022485"/>
    </source>
</evidence>